<evidence type="ECO:0000259" key="8">
    <source>
        <dbReference type="PROSITE" id="PS50202"/>
    </source>
</evidence>
<dbReference type="PANTHER" id="PTHR10809:SF6">
    <property type="entry name" value="AT11025P-RELATED"/>
    <property type="match status" value="1"/>
</dbReference>
<dbReference type="InterPro" id="IPR008962">
    <property type="entry name" value="PapD-like_sf"/>
</dbReference>
<dbReference type="SUPFAM" id="SSF49354">
    <property type="entry name" value="PapD-like"/>
    <property type="match status" value="1"/>
</dbReference>
<dbReference type="PANTHER" id="PTHR10809">
    <property type="entry name" value="VESICLE-ASSOCIATED MEMBRANE PROTEIN-ASSOCIATED PROTEIN"/>
    <property type="match status" value="1"/>
</dbReference>
<evidence type="ECO:0000256" key="7">
    <source>
        <dbReference type="SAM" id="Phobius"/>
    </source>
</evidence>
<gene>
    <name evidence="9" type="ORF">VTJ83DRAFT_4022</name>
</gene>
<feature type="domain" description="MSP" evidence="8">
    <location>
        <begin position="2"/>
        <end position="122"/>
    </location>
</feature>
<feature type="region of interest" description="Disordered" evidence="6">
    <location>
        <begin position="244"/>
        <end position="272"/>
    </location>
</feature>
<evidence type="ECO:0000256" key="6">
    <source>
        <dbReference type="SAM" id="MobiDB-lite"/>
    </source>
</evidence>
<reference evidence="9 10" key="1">
    <citation type="journal article" date="2024" name="Commun. Biol.">
        <title>Comparative genomic analysis of thermophilic fungi reveals convergent evolutionary adaptations and gene losses.</title>
        <authorList>
            <person name="Steindorff A.S."/>
            <person name="Aguilar-Pontes M.V."/>
            <person name="Robinson A.J."/>
            <person name="Andreopoulos B."/>
            <person name="LaButti K."/>
            <person name="Kuo A."/>
            <person name="Mondo S."/>
            <person name="Riley R."/>
            <person name="Otillar R."/>
            <person name="Haridas S."/>
            <person name="Lipzen A."/>
            <person name="Grimwood J."/>
            <person name="Schmutz J."/>
            <person name="Clum A."/>
            <person name="Reid I.D."/>
            <person name="Moisan M.C."/>
            <person name="Butler G."/>
            <person name="Nguyen T.T.M."/>
            <person name="Dewar K."/>
            <person name="Conant G."/>
            <person name="Drula E."/>
            <person name="Henrissat B."/>
            <person name="Hansel C."/>
            <person name="Singer S."/>
            <person name="Hutchinson M.I."/>
            <person name="de Vries R.P."/>
            <person name="Natvig D.O."/>
            <person name="Powell A.J."/>
            <person name="Tsang A."/>
            <person name="Grigoriev I.V."/>
        </authorList>
    </citation>
    <scope>NUCLEOTIDE SEQUENCE [LARGE SCALE GENOMIC DNA]</scope>
    <source>
        <strain evidence="9 10">ATCC 22073</strain>
    </source>
</reference>
<evidence type="ECO:0000256" key="5">
    <source>
        <dbReference type="ARBA" id="ARBA00023136"/>
    </source>
</evidence>
<feature type="transmembrane region" description="Helical" evidence="7">
    <location>
        <begin position="280"/>
        <end position="299"/>
    </location>
</feature>
<evidence type="ECO:0000313" key="9">
    <source>
        <dbReference type="EMBL" id="KAL2269176.1"/>
    </source>
</evidence>
<protein>
    <recommendedName>
        <fullName evidence="8">MSP domain-containing protein</fullName>
    </recommendedName>
</protein>
<feature type="compositionally biased region" description="Pro residues" evidence="6">
    <location>
        <begin position="192"/>
        <end position="201"/>
    </location>
</feature>
<dbReference type="InterPro" id="IPR000535">
    <property type="entry name" value="MSP_dom"/>
</dbReference>
<keyword evidence="5 7" id="KW-0472">Membrane</keyword>
<evidence type="ECO:0000256" key="4">
    <source>
        <dbReference type="ARBA" id="ARBA00022989"/>
    </source>
</evidence>
<dbReference type="Gene3D" id="2.60.40.10">
    <property type="entry name" value="Immunoglobulins"/>
    <property type="match status" value="1"/>
</dbReference>
<feature type="region of interest" description="Disordered" evidence="6">
    <location>
        <begin position="149"/>
        <end position="220"/>
    </location>
</feature>
<accession>A0ABR4DFQ4</accession>
<name>A0ABR4DFQ4_9PEZI</name>
<feature type="compositionally biased region" description="Low complexity" evidence="6">
    <location>
        <begin position="202"/>
        <end position="216"/>
    </location>
</feature>
<comment type="subcellular location">
    <subcellularLocation>
        <location evidence="1">Membrane</location>
        <topology evidence="1">Single-pass type IV membrane protein</topology>
    </subcellularLocation>
</comment>
<proteinExistence type="inferred from homology"/>
<evidence type="ECO:0000256" key="3">
    <source>
        <dbReference type="ARBA" id="ARBA00022692"/>
    </source>
</evidence>
<evidence type="ECO:0000256" key="1">
    <source>
        <dbReference type="ARBA" id="ARBA00004211"/>
    </source>
</evidence>
<dbReference type="Pfam" id="PF00635">
    <property type="entry name" value="Motile_Sperm"/>
    <property type="match status" value="1"/>
</dbReference>
<keyword evidence="4 7" id="KW-1133">Transmembrane helix</keyword>
<keyword evidence="3 7" id="KW-0812">Transmembrane</keyword>
<evidence type="ECO:0000313" key="10">
    <source>
        <dbReference type="Proteomes" id="UP001600064"/>
    </source>
</evidence>
<dbReference type="Proteomes" id="UP001600064">
    <property type="component" value="Unassembled WGS sequence"/>
</dbReference>
<evidence type="ECO:0000256" key="2">
    <source>
        <dbReference type="ARBA" id="ARBA00008932"/>
    </source>
</evidence>
<dbReference type="InterPro" id="IPR013783">
    <property type="entry name" value="Ig-like_fold"/>
</dbReference>
<sequence>MSVEIDPLELGFRRPFTVEVAETLRISNPNTLPVYFKVKTTAPKQYCVRPNSGRIEPGSSVEVSVLLQAMKIEPPLDARCRDKFLVQSVLVTMDRERETMAKIWETVQKSDIQEKKIRVAWLPTTHLNNGVVDAPPPVATPVRSGVANGQIEATPDTVGPAYSSPRDGDTTLLDDSSFVAQQPSEPRIVVEPPAPPSPPTPHAAANSATSTTAGASGESYEDLKQQIAKAEAVIASLRSEIASGSGLRQRKATGGGAENEKETGAAAQQLAQAPRPTEGVPVQVVALLCLVSFLLAYFFF</sequence>
<dbReference type="PROSITE" id="PS50202">
    <property type="entry name" value="MSP"/>
    <property type="match status" value="1"/>
</dbReference>
<dbReference type="EMBL" id="JAZGUE010000003">
    <property type="protein sequence ID" value="KAL2269176.1"/>
    <property type="molecule type" value="Genomic_DNA"/>
</dbReference>
<keyword evidence="10" id="KW-1185">Reference proteome</keyword>
<dbReference type="PIRSF" id="PIRSF019693">
    <property type="entry name" value="VAMP-associated"/>
    <property type="match status" value="1"/>
</dbReference>
<comment type="caution">
    <text evidence="9">The sequence shown here is derived from an EMBL/GenBank/DDBJ whole genome shotgun (WGS) entry which is preliminary data.</text>
</comment>
<dbReference type="InterPro" id="IPR016763">
    <property type="entry name" value="VAP"/>
</dbReference>
<dbReference type="RefSeq" id="XP_070867900.1">
    <property type="nucleotide sequence ID" value="XM_071010466.1"/>
</dbReference>
<dbReference type="GeneID" id="98125110"/>
<organism evidence="9 10">
    <name type="scientific">Remersonia thermophila</name>
    <dbReference type="NCBI Taxonomy" id="72144"/>
    <lineage>
        <taxon>Eukaryota</taxon>
        <taxon>Fungi</taxon>
        <taxon>Dikarya</taxon>
        <taxon>Ascomycota</taxon>
        <taxon>Pezizomycotina</taxon>
        <taxon>Sordariomycetes</taxon>
        <taxon>Sordariomycetidae</taxon>
        <taxon>Sordariales</taxon>
        <taxon>Sordariales incertae sedis</taxon>
        <taxon>Remersonia</taxon>
    </lineage>
</organism>
<comment type="similarity">
    <text evidence="2">Belongs to the VAMP-associated protein (VAP) (TC 9.B.17) family.</text>
</comment>